<evidence type="ECO:0000313" key="1">
    <source>
        <dbReference type="EMBL" id="GAG80050.1"/>
    </source>
</evidence>
<comment type="caution">
    <text evidence="1">The sequence shown here is derived from an EMBL/GenBank/DDBJ whole genome shotgun (WGS) entry which is preliminary data.</text>
</comment>
<feature type="non-terminal residue" evidence="1">
    <location>
        <position position="39"/>
    </location>
</feature>
<protein>
    <submittedName>
        <fullName evidence="1">Uncharacterized protein</fullName>
    </submittedName>
</protein>
<organism evidence="1">
    <name type="scientific">marine sediment metagenome</name>
    <dbReference type="NCBI Taxonomy" id="412755"/>
    <lineage>
        <taxon>unclassified sequences</taxon>
        <taxon>metagenomes</taxon>
        <taxon>ecological metagenomes</taxon>
    </lineage>
</organism>
<reference evidence="1" key="1">
    <citation type="journal article" date="2014" name="Front. Microbiol.">
        <title>High frequency of phylogenetically diverse reductive dehalogenase-homologous genes in deep subseafloor sedimentary metagenomes.</title>
        <authorList>
            <person name="Kawai M."/>
            <person name="Futagami T."/>
            <person name="Toyoda A."/>
            <person name="Takaki Y."/>
            <person name="Nishi S."/>
            <person name="Hori S."/>
            <person name="Arai W."/>
            <person name="Tsubouchi T."/>
            <person name="Morono Y."/>
            <person name="Uchiyama I."/>
            <person name="Ito T."/>
            <person name="Fujiyama A."/>
            <person name="Inagaki F."/>
            <person name="Takami H."/>
        </authorList>
    </citation>
    <scope>NUCLEOTIDE SEQUENCE</scope>
    <source>
        <strain evidence="1">Expedition CK06-06</strain>
    </source>
</reference>
<name>X1ACA2_9ZZZZ</name>
<dbReference type="EMBL" id="BART01015076">
    <property type="protein sequence ID" value="GAG80050.1"/>
    <property type="molecule type" value="Genomic_DNA"/>
</dbReference>
<feature type="non-terminal residue" evidence="1">
    <location>
        <position position="1"/>
    </location>
</feature>
<gene>
    <name evidence="1" type="ORF">S01H4_29448</name>
</gene>
<sequence length="39" mass="4262">ISEDKIVSYATANNILEGQILCDELGVFEITVLAYDMAV</sequence>
<dbReference type="AlphaFoldDB" id="X1ACA2"/>
<accession>X1ACA2</accession>
<proteinExistence type="predicted"/>